<evidence type="ECO:0000256" key="7">
    <source>
        <dbReference type="ARBA" id="ARBA00029829"/>
    </source>
</evidence>
<evidence type="ECO:0000256" key="2">
    <source>
        <dbReference type="ARBA" id="ARBA00004236"/>
    </source>
</evidence>
<dbReference type="GO" id="GO:0005886">
    <property type="term" value="C:plasma membrane"/>
    <property type="evidence" value="ECO:0007669"/>
    <property type="project" value="UniProtKB-SubCell"/>
</dbReference>
<dbReference type="EMBL" id="BMMF01000002">
    <property type="protein sequence ID" value="GGK23987.1"/>
    <property type="molecule type" value="Genomic_DNA"/>
</dbReference>
<keyword evidence="4 9" id="KW-0812">Transmembrane</keyword>
<evidence type="ECO:0000313" key="12">
    <source>
        <dbReference type="Proteomes" id="UP000600449"/>
    </source>
</evidence>
<dbReference type="PANTHER" id="PTHR37461">
    <property type="entry name" value="ANTI-SIGMA-K FACTOR RSKA"/>
    <property type="match status" value="1"/>
</dbReference>
<gene>
    <name evidence="11" type="ORF">GCM10011322_08290</name>
</gene>
<keyword evidence="12" id="KW-1185">Reference proteome</keyword>
<comment type="subcellular location">
    <subcellularLocation>
        <location evidence="2">Cell membrane</location>
    </subcellularLocation>
    <subcellularLocation>
        <location evidence="1">Membrane</location>
        <topology evidence="1">Single-pass membrane protein</topology>
    </subcellularLocation>
</comment>
<sequence length="258" mass="26250">MSAGTDMFEGEDDALAGEYVLGTLPPAERVAFEARLPREPALARAVADWQERLAPLAEAVDPVEPPADLLARIEARLEGRAAGSVATAAGAAGERGGDVVSLDEVRRLRRSLAGWRLAAGGLGVLAAALVAVAILAPGTFAPLPPDEPAAERYVAVVDRGGELPALIVQVDVASGLVRVRAPAAEAPPEQALELWLVADGDAPRSLGLVEDASDIRIEPAVARSAPGATLAVSVEPPGGSPTGAPTGPVVYTGVLIPQ</sequence>
<dbReference type="InterPro" id="IPR041916">
    <property type="entry name" value="Anti_sigma_zinc_sf"/>
</dbReference>
<proteinExistence type="predicted"/>
<name>A0A917V2R3_9HYPH</name>
<evidence type="ECO:0000256" key="9">
    <source>
        <dbReference type="SAM" id="Phobius"/>
    </source>
</evidence>
<comment type="caution">
    <text evidence="11">The sequence shown here is derived from an EMBL/GenBank/DDBJ whole genome shotgun (WGS) entry which is preliminary data.</text>
</comment>
<evidence type="ECO:0000256" key="6">
    <source>
        <dbReference type="ARBA" id="ARBA00023136"/>
    </source>
</evidence>
<dbReference type="Proteomes" id="UP000600449">
    <property type="component" value="Unassembled WGS sequence"/>
</dbReference>
<feature type="domain" description="Anti-sigma K factor RskA C-terminal" evidence="10">
    <location>
        <begin position="125"/>
        <end position="249"/>
    </location>
</feature>
<evidence type="ECO:0000259" key="10">
    <source>
        <dbReference type="Pfam" id="PF10099"/>
    </source>
</evidence>
<evidence type="ECO:0000256" key="4">
    <source>
        <dbReference type="ARBA" id="ARBA00022692"/>
    </source>
</evidence>
<accession>A0A917V2R3</accession>
<dbReference type="GO" id="GO:0016989">
    <property type="term" value="F:sigma factor antagonist activity"/>
    <property type="evidence" value="ECO:0007669"/>
    <property type="project" value="TreeGrafter"/>
</dbReference>
<evidence type="ECO:0000256" key="5">
    <source>
        <dbReference type="ARBA" id="ARBA00022989"/>
    </source>
</evidence>
<protein>
    <recommendedName>
        <fullName evidence="8">Regulator of SigK</fullName>
    </recommendedName>
    <alternativeName>
        <fullName evidence="7">Sigma-K anti-sigma factor RskA</fullName>
    </alternativeName>
</protein>
<dbReference type="PANTHER" id="PTHR37461:SF1">
    <property type="entry name" value="ANTI-SIGMA-K FACTOR RSKA"/>
    <property type="match status" value="1"/>
</dbReference>
<organism evidence="11 12">
    <name type="scientific">Salinarimonas ramus</name>
    <dbReference type="NCBI Taxonomy" id="690164"/>
    <lineage>
        <taxon>Bacteria</taxon>
        <taxon>Pseudomonadati</taxon>
        <taxon>Pseudomonadota</taxon>
        <taxon>Alphaproteobacteria</taxon>
        <taxon>Hyphomicrobiales</taxon>
        <taxon>Salinarimonadaceae</taxon>
        <taxon>Salinarimonas</taxon>
    </lineage>
</organism>
<evidence type="ECO:0000313" key="11">
    <source>
        <dbReference type="EMBL" id="GGK23987.1"/>
    </source>
</evidence>
<keyword evidence="3" id="KW-1003">Cell membrane</keyword>
<evidence type="ECO:0000256" key="8">
    <source>
        <dbReference type="ARBA" id="ARBA00030803"/>
    </source>
</evidence>
<dbReference type="RefSeq" id="WP_188909867.1">
    <property type="nucleotide sequence ID" value="NZ_BMMF01000002.1"/>
</dbReference>
<dbReference type="Gene3D" id="1.10.10.1320">
    <property type="entry name" value="Anti-sigma factor, zinc-finger domain"/>
    <property type="match status" value="1"/>
</dbReference>
<dbReference type="AlphaFoldDB" id="A0A917V2R3"/>
<dbReference type="InterPro" id="IPR051474">
    <property type="entry name" value="Anti-sigma-K/W_factor"/>
</dbReference>
<keyword evidence="6 9" id="KW-0472">Membrane</keyword>
<reference evidence="11 12" key="1">
    <citation type="journal article" date="2014" name="Int. J. Syst. Evol. Microbiol.">
        <title>Complete genome sequence of Corynebacterium casei LMG S-19264T (=DSM 44701T), isolated from a smear-ripened cheese.</title>
        <authorList>
            <consortium name="US DOE Joint Genome Institute (JGI-PGF)"/>
            <person name="Walter F."/>
            <person name="Albersmeier A."/>
            <person name="Kalinowski J."/>
            <person name="Ruckert C."/>
        </authorList>
    </citation>
    <scope>NUCLEOTIDE SEQUENCE [LARGE SCALE GENOMIC DNA]</scope>
    <source>
        <strain evidence="11 12">CGMCC 1.9161</strain>
    </source>
</reference>
<evidence type="ECO:0000256" key="3">
    <source>
        <dbReference type="ARBA" id="ARBA00022475"/>
    </source>
</evidence>
<dbReference type="InterPro" id="IPR018764">
    <property type="entry name" value="RskA_C"/>
</dbReference>
<evidence type="ECO:0000256" key="1">
    <source>
        <dbReference type="ARBA" id="ARBA00004167"/>
    </source>
</evidence>
<keyword evidence="5 9" id="KW-1133">Transmembrane helix</keyword>
<feature type="transmembrane region" description="Helical" evidence="9">
    <location>
        <begin position="115"/>
        <end position="136"/>
    </location>
</feature>
<dbReference type="GO" id="GO:0006417">
    <property type="term" value="P:regulation of translation"/>
    <property type="evidence" value="ECO:0007669"/>
    <property type="project" value="TreeGrafter"/>
</dbReference>
<dbReference type="Pfam" id="PF10099">
    <property type="entry name" value="RskA_C"/>
    <property type="match status" value="1"/>
</dbReference>